<dbReference type="Proteomes" id="UP001529380">
    <property type="component" value="Unassembled WGS sequence"/>
</dbReference>
<gene>
    <name evidence="1" type="ORF">QUW08_07515</name>
</gene>
<comment type="caution">
    <text evidence="1">The sequence shown here is derived from an EMBL/GenBank/DDBJ whole genome shotgun (WGS) entry which is preliminary data.</text>
</comment>
<dbReference type="RefSeq" id="WP_289599739.1">
    <property type="nucleotide sequence ID" value="NZ_JAUDCL010000011.1"/>
</dbReference>
<proteinExistence type="predicted"/>
<evidence type="ECO:0000313" key="2">
    <source>
        <dbReference type="Proteomes" id="UP001529380"/>
    </source>
</evidence>
<reference evidence="1 2" key="1">
    <citation type="submission" date="2023-06" db="EMBL/GenBank/DDBJ databases">
        <title>Identification and characterization of horizontal gene transfer across gut microbiota members of farm animals based on homology search.</title>
        <authorList>
            <person name="Schwarzerova J."/>
            <person name="Nykrynova M."/>
            <person name="Jureckova K."/>
            <person name="Cejkova D."/>
            <person name="Rychlik I."/>
        </authorList>
    </citation>
    <scope>NUCLEOTIDE SEQUENCE [LARGE SCALE GENOMIC DNA]</scope>
    <source>
        <strain evidence="1 2">ET340</strain>
    </source>
</reference>
<accession>A0ABT7UQH9</accession>
<protein>
    <recommendedName>
        <fullName evidence="3">Aldose 1-epimerase</fullName>
    </recommendedName>
</protein>
<sequence>MFARQSTAESTGRLLLSLAGPVQFSGLEYEDGGYLLRLYNPLMQPQQVPLHTGFEACVRPEDLAANSAGEEQQGTRTLLTVGGRQLASYRIRPI</sequence>
<evidence type="ECO:0000313" key="1">
    <source>
        <dbReference type="EMBL" id="MDM8201138.1"/>
    </source>
</evidence>
<organism evidence="1 2">
    <name type="scientific">Allofournierella massiliensis</name>
    <dbReference type="NCBI Taxonomy" id="1650663"/>
    <lineage>
        <taxon>Bacteria</taxon>
        <taxon>Bacillati</taxon>
        <taxon>Bacillota</taxon>
        <taxon>Clostridia</taxon>
        <taxon>Eubacteriales</taxon>
        <taxon>Oscillospiraceae</taxon>
        <taxon>Allofournierella</taxon>
    </lineage>
</organism>
<dbReference type="EMBL" id="JAUDCL010000011">
    <property type="protein sequence ID" value="MDM8201138.1"/>
    <property type="molecule type" value="Genomic_DNA"/>
</dbReference>
<evidence type="ECO:0008006" key="3">
    <source>
        <dbReference type="Google" id="ProtNLM"/>
    </source>
</evidence>
<keyword evidence="2" id="KW-1185">Reference proteome</keyword>
<name>A0ABT7UQH9_9FIRM</name>